<dbReference type="Pfam" id="PF00440">
    <property type="entry name" value="TetR_N"/>
    <property type="match status" value="1"/>
</dbReference>
<dbReference type="EMBL" id="WUYZ01000049">
    <property type="protein sequence ID" value="NKS28693.1"/>
    <property type="molecule type" value="Genomic_DNA"/>
</dbReference>
<dbReference type="SUPFAM" id="SSF48498">
    <property type="entry name" value="Tetracyclin repressor-like, C-terminal domain"/>
    <property type="match status" value="1"/>
</dbReference>
<evidence type="ECO:0000259" key="4">
    <source>
        <dbReference type="PROSITE" id="PS50977"/>
    </source>
</evidence>
<name>A0AAE4ZK45_RHOHA</name>
<dbReference type="PANTHER" id="PTHR30055:SF184">
    <property type="entry name" value="HTH-TYPE TRANSCRIPTIONAL REGULATOR ETHR"/>
    <property type="match status" value="1"/>
</dbReference>
<organism evidence="7 8">
    <name type="scientific">Rhodococcus hoagii</name>
    <name type="common">Corynebacterium equii</name>
    <dbReference type="NCBI Taxonomy" id="43767"/>
    <lineage>
        <taxon>Bacteria</taxon>
        <taxon>Bacillati</taxon>
        <taxon>Actinomycetota</taxon>
        <taxon>Actinomycetes</taxon>
        <taxon>Mycobacteriales</taxon>
        <taxon>Nocardiaceae</taxon>
        <taxon>Prescottella</taxon>
    </lineage>
</organism>
<evidence type="ECO:0000313" key="8">
    <source>
        <dbReference type="Proteomes" id="UP000605618"/>
    </source>
</evidence>
<dbReference type="InterPro" id="IPR050109">
    <property type="entry name" value="HTH-type_TetR-like_transc_reg"/>
</dbReference>
<proteinExistence type="predicted"/>
<feature type="compositionally biased region" description="Basic and acidic residues" evidence="3">
    <location>
        <begin position="25"/>
        <end position="38"/>
    </location>
</feature>
<feature type="compositionally biased region" description="Basic and acidic residues" evidence="3">
    <location>
        <begin position="1"/>
        <end position="17"/>
    </location>
</feature>
<evidence type="ECO:0000313" key="5">
    <source>
        <dbReference type="EMBL" id="MBM4629304.1"/>
    </source>
</evidence>
<dbReference type="PRINTS" id="PR00455">
    <property type="entry name" value="HTHTETR"/>
</dbReference>
<dbReference type="InterPro" id="IPR009057">
    <property type="entry name" value="Homeodomain-like_sf"/>
</dbReference>
<dbReference type="InterPro" id="IPR001647">
    <property type="entry name" value="HTH_TetR"/>
</dbReference>
<evidence type="ECO:0000256" key="1">
    <source>
        <dbReference type="ARBA" id="ARBA00023125"/>
    </source>
</evidence>
<dbReference type="InterPro" id="IPR049397">
    <property type="entry name" value="EthR_C"/>
</dbReference>
<accession>A0AAE4ZK45</accession>
<evidence type="ECO:0000313" key="6">
    <source>
        <dbReference type="EMBL" id="MBM4714019.1"/>
    </source>
</evidence>
<dbReference type="PROSITE" id="PS50977">
    <property type="entry name" value="HTH_TETR_2"/>
    <property type="match status" value="1"/>
</dbReference>
<feature type="DNA-binding region" description="H-T-H motif" evidence="2">
    <location>
        <begin position="61"/>
        <end position="80"/>
    </location>
</feature>
<dbReference type="GO" id="GO:0000976">
    <property type="term" value="F:transcription cis-regulatory region binding"/>
    <property type="evidence" value="ECO:0007669"/>
    <property type="project" value="TreeGrafter"/>
</dbReference>
<feature type="domain" description="HTH tetR-type" evidence="4">
    <location>
        <begin position="38"/>
        <end position="98"/>
    </location>
</feature>
<dbReference type="EMBL" id="WUXD01000063">
    <property type="protein sequence ID" value="MBM4629304.1"/>
    <property type="molecule type" value="Genomic_DNA"/>
</dbReference>
<dbReference type="Gene3D" id="1.10.10.60">
    <property type="entry name" value="Homeodomain-like"/>
    <property type="match status" value="1"/>
</dbReference>
<dbReference type="Gene3D" id="1.10.357.10">
    <property type="entry name" value="Tetracycline Repressor, domain 2"/>
    <property type="match status" value="1"/>
</dbReference>
<evidence type="ECO:0000256" key="2">
    <source>
        <dbReference type="PROSITE-ProRule" id="PRU00335"/>
    </source>
</evidence>
<dbReference type="Proteomes" id="UP000706122">
    <property type="component" value="Unassembled WGS sequence"/>
</dbReference>
<dbReference type="Pfam" id="PF21313">
    <property type="entry name" value="EthR_C"/>
    <property type="match status" value="1"/>
</dbReference>
<reference evidence="5" key="1">
    <citation type="submission" date="2019-11" db="EMBL/GenBank/DDBJ databases">
        <title>Spread of Macrolides and rifampicin resistant Rhodococcus equi in clinical isolates in the USA.</title>
        <authorList>
            <person name="Alvarez-Narvaez S."/>
            <person name="Huber L."/>
            <person name="Cohen N.D."/>
            <person name="Slovis N."/>
            <person name="Greiter M."/>
            <person name="Giguere S."/>
            <person name="Hart K."/>
        </authorList>
    </citation>
    <scope>NUCLEOTIDE SEQUENCE</scope>
    <source>
        <strain evidence="5">Lh_38</strain>
        <strain evidence="6">Lh_5</strain>
    </source>
</reference>
<evidence type="ECO:0000256" key="3">
    <source>
        <dbReference type="SAM" id="MobiDB-lite"/>
    </source>
</evidence>
<dbReference type="Proteomes" id="UP000605618">
    <property type="component" value="Unassembled WGS sequence"/>
</dbReference>
<keyword evidence="1 2" id="KW-0238">DNA-binding</keyword>
<gene>
    <name evidence="5" type="ORF">GS453_21645</name>
    <name evidence="7" type="ORF">GS505_24120</name>
    <name evidence="6" type="ORF">GS551_07350</name>
</gene>
<dbReference type="GO" id="GO:0003700">
    <property type="term" value="F:DNA-binding transcription factor activity"/>
    <property type="evidence" value="ECO:0007669"/>
    <property type="project" value="TreeGrafter"/>
</dbReference>
<evidence type="ECO:0000313" key="7">
    <source>
        <dbReference type="EMBL" id="NKS28693.1"/>
    </source>
</evidence>
<feature type="region of interest" description="Disordered" evidence="3">
    <location>
        <begin position="1"/>
        <end position="38"/>
    </location>
</feature>
<dbReference type="SUPFAM" id="SSF46689">
    <property type="entry name" value="Homeodomain-like"/>
    <property type="match status" value="1"/>
</dbReference>
<dbReference type="AlphaFoldDB" id="A0AAE4ZK45"/>
<dbReference type="EMBL" id="WUYC01000001">
    <property type="protein sequence ID" value="MBM4714019.1"/>
    <property type="molecule type" value="Genomic_DNA"/>
</dbReference>
<protein>
    <submittedName>
        <fullName evidence="7">TetR family transcriptional regulator</fullName>
    </submittedName>
</protein>
<reference evidence="7" key="2">
    <citation type="journal article" date="2020" name="Environ. Microbiol.">
        <title>The novel and transferable erm(51) gene confers Macrolides, Lincosamides, and Streptogramins B (MLSB) resistance to clonal Rhodococcus equi in the environment.</title>
        <authorList>
            <person name="Huber L."/>
            <person name="Giguere S."/>
            <person name="Slovis N.M."/>
            <person name="Alvarez-Narvaez S."/>
            <person name="Hart K.A."/>
            <person name="Greiter M."/>
            <person name="Morris E.R.A."/>
            <person name="Cohen N.D."/>
        </authorList>
    </citation>
    <scope>NUCLEOTIDE SEQUENCE</scope>
    <source>
        <strain evidence="7">Lh_141_1</strain>
    </source>
</reference>
<dbReference type="Proteomes" id="UP000738270">
    <property type="component" value="Unassembled WGS sequence"/>
</dbReference>
<comment type="caution">
    <text evidence="7">The sequence shown here is derived from an EMBL/GenBank/DDBJ whole genome shotgun (WGS) entry which is preliminary data.</text>
</comment>
<dbReference type="PANTHER" id="PTHR30055">
    <property type="entry name" value="HTH-TYPE TRANSCRIPTIONAL REGULATOR RUTR"/>
    <property type="match status" value="1"/>
</dbReference>
<dbReference type="InterPro" id="IPR036271">
    <property type="entry name" value="Tet_transcr_reg_TetR-rel_C_sf"/>
</dbReference>
<sequence length="229" mass="25346">MSRHDGDSNAVADRKADTMSSHPASSDETRTRRANKGEERRAAILDAVERLLEDRTLDEINISDISRAAGVTRSGFYFYFDNKAKAVAALSRTVYGEMQEGARGYLAREGSPREMIDGLITEVIGTWERHPNLYRALRDARDSDPTVREMWDHDRFSFVDPVASVIDAERTSGRAADGPDSRALAVVLLDMNDRAVESLSRGGPEALTPETAREALVAVWLNSIYGSKL</sequence>